<dbReference type="PANTHER" id="PTHR23263">
    <property type="entry name" value="SMALL PROLINE-RICH PROTEIN"/>
    <property type="match status" value="1"/>
</dbReference>
<name>E9GDL4_DAPPU</name>
<dbReference type="AlphaFoldDB" id="E9GDL4"/>
<dbReference type="OrthoDB" id="6405527at2759"/>
<dbReference type="Proteomes" id="UP000000305">
    <property type="component" value="Unassembled WGS sequence"/>
</dbReference>
<sequence length="290" mass="33345">MKASEDLRHGNNCSAHLSPNAFLIVKPIRNYRTPMTRVALLPSRYNCRKAQAERWNRSPRKNCINRGKAIGVSRVNVSNTATTASYYLSLAALFISSYNEFVILYGGCQTATLPSYYTTYATTSYFTTKAPEYYTTIYDARSCTTKVPEYYTTTLFSTKAGEYYTEVSKFYSAPSFTITSEEAKYYYPTAAPSYYIDLKDYTDAIANYTKTYATPRYCTTEVEYYTTTNAAPVYYTDEPQYYSSLSYYRTETSVYYTTWVPEFYTSAYASPSYYAEAPKYVSKAPEYYHC</sequence>
<keyword evidence="2" id="KW-1185">Reference proteome</keyword>
<gene>
    <name evidence="1" type="ORF">DAPPUDRAFT_302597</name>
</gene>
<dbReference type="KEGG" id="dpx:DAPPUDRAFT_302597"/>
<protein>
    <submittedName>
        <fullName evidence="1">Uncharacterized protein</fullName>
    </submittedName>
</protein>
<dbReference type="PANTHER" id="PTHR23263:SF124">
    <property type="entry name" value="SMALL PROLINE-RICH PROTEIN 3"/>
    <property type="match status" value="1"/>
</dbReference>
<dbReference type="HOGENOM" id="CLU_960620_0_0_1"/>
<reference evidence="1 2" key="1">
    <citation type="journal article" date="2011" name="Science">
        <title>The ecoresponsive genome of Daphnia pulex.</title>
        <authorList>
            <person name="Colbourne J.K."/>
            <person name="Pfrender M.E."/>
            <person name="Gilbert D."/>
            <person name="Thomas W.K."/>
            <person name="Tucker A."/>
            <person name="Oakley T.H."/>
            <person name="Tokishita S."/>
            <person name="Aerts A."/>
            <person name="Arnold G.J."/>
            <person name="Basu M.K."/>
            <person name="Bauer D.J."/>
            <person name="Caceres C.E."/>
            <person name="Carmel L."/>
            <person name="Casola C."/>
            <person name="Choi J.H."/>
            <person name="Detter J.C."/>
            <person name="Dong Q."/>
            <person name="Dusheyko S."/>
            <person name="Eads B.D."/>
            <person name="Frohlich T."/>
            <person name="Geiler-Samerotte K.A."/>
            <person name="Gerlach D."/>
            <person name="Hatcher P."/>
            <person name="Jogdeo S."/>
            <person name="Krijgsveld J."/>
            <person name="Kriventseva E.V."/>
            <person name="Kultz D."/>
            <person name="Laforsch C."/>
            <person name="Lindquist E."/>
            <person name="Lopez J."/>
            <person name="Manak J.R."/>
            <person name="Muller J."/>
            <person name="Pangilinan J."/>
            <person name="Patwardhan R.P."/>
            <person name="Pitluck S."/>
            <person name="Pritham E.J."/>
            <person name="Rechtsteiner A."/>
            <person name="Rho M."/>
            <person name="Rogozin I.B."/>
            <person name="Sakarya O."/>
            <person name="Salamov A."/>
            <person name="Schaack S."/>
            <person name="Shapiro H."/>
            <person name="Shiga Y."/>
            <person name="Skalitzky C."/>
            <person name="Smith Z."/>
            <person name="Souvorov A."/>
            <person name="Sung W."/>
            <person name="Tang Z."/>
            <person name="Tsuchiya D."/>
            <person name="Tu H."/>
            <person name="Vos H."/>
            <person name="Wang M."/>
            <person name="Wolf Y.I."/>
            <person name="Yamagata H."/>
            <person name="Yamada T."/>
            <person name="Ye Y."/>
            <person name="Shaw J.R."/>
            <person name="Andrews J."/>
            <person name="Crease T.J."/>
            <person name="Tang H."/>
            <person name="Lucas S.M."/>
            <person name="Robertson H.M."/>
            <person name="Bork P."/>
            <person name="Koonin E.V."/>
            <person name="Zdobnov E.M."/>
            <person name="Grigoriev I.V."/>
            <person name="Lynch M."/>
            <person name="Boore J.L."/>
        </authorList>
    </citation>
    <scope>NUCLEOTIDE SEQUENCE [LARGE SCALE GENOMIC DNA]</scope>
</reference>
<proteinExistence type="predicted"/>
<organism evidence="1 2">
    <name type="scientific">Daphnia pulex</name>
    <name type="common">Water flea</name>
    <dbReference type="NCBI Taxonomy" id="6669"/>
    <lineage>
        <taxon>Eukaryota</taxon>
        <taxon>Metazoa</taxon>
        <taxon>Ecdysozoa</taxon>
        <taxon>Arthropoda</taxon>
        <taxon>Crustacea</taxon>
        <taxon>Branchiopoda</taxon>
        <taxon>Diplostraca</taxon>
        <taxon>Cladocera</taxon>
        <taxon>Anomopoda</taxon>
        <taxon>Daphniidae</taxon>
        <taxon>Daphnia</taxon>
    </lineage>
</organism>
<dbReference type="EMBL" id="GL732540">
    <property type="protein sequence ID" value="EFX82460.1"/>
    <property type="molecule type" value="Genomic_DNA"/>
</dbReference>
<dbReference type="InParanoid" id="E9GDL4"/>
<dbReference type="PhylomeDB" id="E9GDL4"/>
<evidence type="ECO:0000313" key="1">
    <source>
        <dbReference type="EMBL" id="EFX82460.1"/>
    </source>
</evidence>
<evidence type="ECO:0000313" key="2">
    <source>
        <dbReference type="Proteomes" id="UP000000305"/>
    </source>
</evidence>
<accession>E9GDL4</accession>